<keyword evidence="1" id="KW-0732">Signal</keyword>
<dbReference type="PROSITE" id="PS51257">
    <property type="entry name" value="PROKAR_LIPOPROTEIN"/>
    <property type="match status" value="1"/>
</dbReference>
<organism evidence="2">
    <name type="scientific">Morganella morganii</name>
    <name type="common">Proteus morganii</name>
    <dbReference type="NCBI Taxonomy" id="582"/>
    <lineage>
        <taxon>Bacteria</taxon>
        <taxon>Pseudomonadati</taxon>
        <taxon>Pseudomonadota</taxon>
        <taxon>Gammaproteobacteria</taxon>
        <taxon>Enterobacterales</taxon>
        <taxon>Morganellaceae</taxon>
        <taxon>Morganella</taxon>
    </lineage>
</organism>
<accession>A0A6B7PZN9</accession>
<keyword evidence="2" id="KW-0614">Plasmid</keyword>
<sequence>MKKIIALLLSVSFSCFAGNVSESPAMESNQYETAYFLSASIPEKTLASLIRSAESRGIPVYFNGLIDDSVDKTAKYILYLVRKYKINGIEIDPNRFEYYGIKAVPALVKRCGERFDIIYGSVAIKESLELIESEGECANE</sequence>
<name>A0A6B7PZN9_MORMO</name>
<feature type="chain" id="PRO_5036172387" description="Type-F conjugative transfer system pilin assembly protein TrbC" evidence="1">
    <location>
        <begin position="18"/>
        <end position="140"/>
    </location>
</feature>
<dbReference type="NCBIfam" id="TIGR02742">
    <property type="entry name" value="TrbC_Ftype"/>
    <property type="match status" value="1"/>
</dbReference>
<reference evidence="2" key="1">
    <citation type="submission" date="2019-08" db="EMBL/GenBank/DDBJ databases">
        <authorList>
            <person name="Zhou D."/>
        </authorList>
    </citation>
    <scope>NUCLEOTIDE SEQUENCE</scope>
    <source>
        <strain evidence="2">170516602</strain>
        <strain evidence="3">1712229813</strain>
        <plasmid evidence="3">p229813-KPC</plasmid>
        <plasmid evidence="2">p516602-KPC</plasmid>
    </source>
</reference>
<geneLocation type="plasmid" evidence="3">
    <name>p229813-KPC</name>
</geneLocation>
<dbReference type="RefSeq" id="WP_214040776.1">
    <property type="nucleotide sequence ID" value="NZ_CAXONK010000017.1"/>
</dbReference>
<protein>
    <recommendedName>
        <fullName evidence="4">Type-F conjugative transfer system pilin assembly protein TrbC</fullName>
    </recommendedName>
</protein>
<geneLocation type="plasmid" evidence="2">
    <name>p516602-KPC</name>
</geneLocation>
<evidence type="ECO:0008006" key="4">
    <source>
        <dbReference type="Google" id="ProtNLM"/>
    </source>
</evidence>
<dbReference type="EMBL" id="MN310367">
    <property type="protein sequence ID" value="QFX76221.1"/>
    <property type="molecule type" value="Genomic_DNA"/>
</dbReference>
<evidence type="ECO:0000313" key="2">
    <source>
        <dbReference type="EMBL" id="QFX76221.1"/>
    </source>
</evidence>
<evidence type="ECO:0000256" key="1">
    <source>
        <dbReference type="SAM" id="SignalP"/>
    </source>
</evidence>
<dbReference type="InterPro" id="IPR014113">
    <property type="entry name" value="T4SS_TrbC_subgr"/>
</dbReference>
<dbReference type="Pfam" id="PF09673">
    <property type="entry name" value="TrbC_Ftype"/>
    <property type="match status" value="1"/>
</dbReference>
<evidence type="ECO:0000313" key="3">
    <source>
        <dbReference type="EMBL" id="QGJ79988.1"/>
    </source>
</evidence>
<dbReference type="EMBL" id="MN310368">
    <property type="protein sequence ID" value="QGJ79988.1"/>
    <property type="molecule type" value="Genomic_DNA"/>
</dbReference>
<dbReference type="InterPro" id="IPR019106">
    <property type="entry name" value="T4SS_TrbC"/>
</dbReference>
<proteinExistence type="predicted"/>
<feature type="signal peptide" evidence="1">
    <location>
        <begin position="1"/>
        <end position="17"/>
    </location>
</feature>
<dbReference type="AlphaFoldDB" id="A0A6B7PZN9"/>